<reference evidence="2" key="2">
    <citation type="journal article" date="2015" name="Data Brief">
        <title>Shoot transcriptome of the giant reed, Arundo donax.</title>
        <authorList>
            <person name="Barrero R.A."/>
            <person name="Guerrero F.D."/>
            <person name="Moolhuijzen P."/>
            <person name="Goolsby J.A."/>
            <person name="Tidwell J."/>
            <person name="Bellgard S.E."/>
            <person name="Bellgard M.I."/>
        </authorList>
    </citation>
    <scope>NUCLEOTIDE SEQUENCE</scope>
    <source>
        <tissue evidence="2">Shoot tissue taken approximately 20 cm above the soil surface</tissue>
    </source>
</reference>
<reference evidence="2" key="1">
    <citation type="submission" date="2014-09" db="EMBL/GenBank/DDBJ databases">
        <authorList>
            <person name="Magalhaes I.L.F."/>
            <person name="Oliveira U."/>
            <person name="Santos F.R."/>
            <person name="Vidigal T.H.D.A."/>
            <person name="Brescovit A.D."/>
            <person name="Santos A.J."/>
        </authorList>
    </citation>
    <scope>NUCLEOTIDE SEQUENCE</scope>
    <source>
        <tissue evidence="2">Shoot tissue taken approximately 20 cm above the soil surface</tissue>
    </source>
</reference>
<keyword evidence="1" id="KW-0732">Signal</keyword>
<evidence type="ECO:0000256" key="1">
    <source>
        <dbReference type="SAM" id="SignalP"/>
    </source>
</evidence>
<accession>A0A0A8YFC4</accession>
<organism evidence="2">
    <name type="scientific">Arundo donax</name>
    <name type="common">Giant reed</name>
    <name type="synonym">Donax arundinaceus</name>
    <dbReference type="NCBI Taxonomy" id="35708"/>
    <lineage>
        <taxon>Eukaryota</taxon>
        <taxon>Viridiplantae</taxon>
        <taxon>Streptophyta</taxon>
        <taxon>Embryophyta</taxon>
        <taxon>Tracheophyta</taxon>
        <taxon>Spermatophyta</taxon>
        <taxon>Magnoliopsida</taxon>
        <taxon>Liliopsida</taxon>
        <taxon>Poales</taxon>
        <taxon>Poaceae</taxon>
        <taxon>PACMAD clade</taxon>
        <taxon>Arundinoideae</taxon>
        <taxon>Arundineae</taxon>
        <taxon>Arundo</taxon>
    </lineage>
</organism>
<proteinExistence type="predicted"/>
<dbReference type="AlphaFoldDB" id="A0A0A8YFC4"/>
<protein>
    <submittedName>
        <fullName evidence="2">Uncharacterized protein</fullName>
    </submittedName>
</protein>
<sequence length="33" mass="3775">MTLLCFSFNTLRLFVIHGQVHVAISTCTMYQAK</sequence>
<feature type="signal peptide" evidence="1">
    <location>
        <begin position="1"/>
        <end position="18"/>
    </location>
</feature>
<dbReference type="EMBL" id="GBRH01273016">
    <property type="protein sequence ID" value="JAD24879.1"/>
    <property type="molecule type" value="Transcribed_RNA"/>
</dbReference>
<evidence type="ECO:0000313" key="2">
    <source>
        <dbReference type="EMBL" id="JAD24879.1"/>
    </source>
</evidence>
<feature type="chain" id="PRO_5002042142" evidence="1">
    <location>
        <begin position="19"/>
        <end position="33"/>
    </location>
</feature>
<name>A0A0A8YFC4_ARUDO</name>